<keyword evidence="2" id="KW-1185">Reference proteome</keyword>
<evidence type="ECO:0000313" key="2">
    <source>
        <dbReference type="Proteomes" id="UP001055879"/>
    </source>
</evidence>
<dbReference type="Proteomes" id="UP001055879">
    <property type="component" value="Linkage Group LG12"/>
</dbReference>
<organism evidence="1 2">
    <name type="scientific">Arctium lappa</name>
    <name type="common">Greater burdock</name>
    <name type="synonym">Lappa major</name>
    <dbReference type="NCBI Taxonomy" id="4217"/>
    <lineage>
        <taxon>Eukaryota</taxon>
        <taxon>Viridiplantae</taxon>
        <taxon>Streptophyta</taxon>
        <taxon>Embryophyta</taxon>
        <taxon>Tracheophyta</taxon>
        <taxon>Spermatophyta</taxon>
        <taxon>Magnoliopsida</taxon>
        <taxon>eudicotyledons</taxon>
        <taxon>Gunneridae</taxon>
        <taxon>Pentapetalae</taxon>
        <taxon>asterids</taxon>
        <taxon>campanulids</taxon>
        <taxon>Asterales</taxon>
        <taxon>Asteraceae</taxon>
        <taxon>Carduoideae</taxon>
        <taxon>Cardueae</taxon>
        <taxon>Arctiinae</taxon>
        <taxon>Arctium</taxon>
    </lineage>
</organism>
<comment type="caution">
    <text evidence="1">The sequence shown here is derived from an EMBL/GenBank/DDBJ whole genome shotgun (WGS) entry which is preliminary data.</text>
</comment>
<reference evidence="1 2" key="2">
    <citation type="journal article" date="2022" name="Mol. Ecol. Resour.">
        <title>The genomes of chicory, endive, great burdock and yacon provide insights into Asteraceae paleo-polyploidization history and plant inulin production.</title>
        <authorList>
            <person name="Fan W."/>
            <person name="Wang S."/>
            <person name="Wang H."/>
            <person name="Wang A."/>
            <person name="Jiang F."/>
            <person name="Liu H."/>
            <person name="Zhao H."/>
            <person name="Xu D."/>
            <person name="Zhang Y."/>
        </authorList>
    </citation>
    <scope>NUCLEOTIDE SEQUENCE [LARGE SCALE GENOMIC DNA]</scope>
    <source>
        <strain evidence="2">cv. Niubang</strain>
    </source>
</reference>
<reference evidence="2" key="1">
    <citation type="journal article" date="2022" name="Mol. Ecol. Resour.">
        <title>The genomes of chicory, endive, great burdock and yacon provide insights into Asteraceae palaeo-polyploidization history and plant inulin production.</title>
        <authorList>
            <person name="Fan W."/>
            <person name="Wang S."/>
            <person name="Wang H."/>
            <person name="Wang A."/>
            <person name="Jiang F."/>
            <person name="Liu H."/>
            <person name="Zhao H."/>
            <person name="Xu D."/>
            <person name="Zhang Y."/>
        </authorList>
    </citation>
    <scope>NUCLEOTIDE SEQUENCE [LARGE SCALE GENOMIC DNA]</scope>
    <source>
        <strain evidence="2">cv. Niubang</strain>
    </source>
</reference>
<accession>A0ACB8YKM6</accession>
<dbReference type="EMBL" id="CM042058">
    <property type="protein sequence ID" value="KAI3685661.1"/>
    <property type="molecule type" value="Genomic_DNA"/>
</dbReference>
<proteinExistence type="predicted"/>
<protein>
    <submittedName>
        <fullName evidence="1">Uncharacterized protein</fullName>
    </submittedName>
</protein>
<gene>
    <name evidence="1" type="ORF">L6452_34916</name>
</gene>
<name>A0ACB8YKM6_ARCLA</name>
<evidence type="ECO:0000313" key="1">
    <source>
        <dbReference type="EMBL" id="KAI3685661.1"/>
    </source>
</evidence>
<sequence>MILYPTYFCTNNEGFPLKEPHCQDTKERETDGGGDDGEVVDAEVGVVLLDLGCDVSYRFNFRKYGTVDEFRPRVALGVIGVEGFDDVVDRCAEGGGGSGDWDSPIEMVCGFEMGEFHKRISIRDGFMKEAWLIDVQRVFR</sequence>